<dbReference type="GO" id="GO:0016117">
    <property type="term" value="P:carotenoid biosynthetic process"/>
    <property type="evidence" value="ECO:0007669"/>
    <property type="project" value="UniProtKB-ARBA"/>
</dbReference>
<protein>
    <submittedName>
        <fullName evidence="2">Phytoene/squalene synthase family protein</fullName>
    </submittedName>
</protein>
<dbReference type="InterPro" id="IPR019845">
    <property type="entry name" value="Squalene/phytoene_synthase_CS"/>
</dbReference>
<evidence type="ECO:0000313" key="2">
    <source>
        <dbReference type="EMBL" id="MBA6157244.1"/>
    </source>
</evidence>
<dbReference type="RefSeq" id="WP_182125746.1">
    <property type="nucleotide sequence ID" value="NZ_JACGLS010000007.1"/>
</dbReference>
<keyword evidence="1" id="KW-0808">Transferase</keyword>
<dbReference type="Pfam" id="PF00494">
    <property type="entry name" value="SQS_PSY"/>
    <property type="match status" value="1"/>
</dbReference>
<comment type="caution">
    <text evidence="2">The sequence shown here is derived from an EMBL/GenBank/DDBJ whole genome shotgun (WGS) entry which is preliminary data.</text>
</comment>
<dbReference type="Proteomes" id="UP000563906">
    <property type="component" value="Unassembled WGS sequence"/>
</dbReference>
<dbReference type="GO" id="GO:0051996">
    <property type="term" value="F:squalene synthase [NAD(P)H] activity"/>
    <property type="evidence" value="ECO:0007669"/>
    <property type="project" value="InterPro"/>
</dbReference>
<accession>A0A839AT22</accession>
<evidence type="ECO:0000313" key="3">
    <source>
        <dbReference type="Proteomes" id="UP000563906"/>
    </source>
</evidence>
<dbReference type="InterPro" id="IPR002060">
    <property type="entry name" value="Squ/phyt_synthse"/>
</dbReference>
<gene>
    <name evidence="2" type="ORF">H3Z83_12040</name>
</gene>
<dbReference type="CDD" id="cd00683">
    <property type="entry name" value="Trans_IPPS_HH"/>
    <property type="match status" value="1"/>
</dbReference>
<evidence type="ECO:0000256" key="1">
    <source>
        <dbReference type="ARBA" id="ARBA00022679"/>
    </source>
</evidence>
<organism evidence="2 3">
    <name type="scientific">Tenacibaculum pelagium</name>
    <dbReference type="NCBI Taxonomy" id="2759527"/>
    <lineage>
        <taxon>Bacteria</taxon>
        <taxon>Pseudomonadati</taxon>
        <taxon>Bacteroidota</taxon>
        <taxon>Flavobacteriia</taxon>
        <taxon>Flavobacteriales</taxon>
        <taxon>Flavobacteriaceae</taxon>
        <taxon>Tenacibaculum</taxon>
    </lineage>
</organism>
<dbReference type="SUPFAM" id="SSF48576">
    <property type="entry name" value="Terpenoid synthases"/>
    <property type="match status" value="1"/>
</dbReference>
<proteinExistence type="predicted"/>
<dbReference type="InterPro" id="IPR033904">
    <property type="entry name" value="Trans_IPPS_HH"/>
</dbReference>
<sequence length="280" mass="32662">MKQLFDEVSCACSKLVTQKYSTSFSLATKMLSPKIRSAIYNIYGFVRFADEIVDSFHEYDKETLLKRFETDYYLSKEEGISLNPILNSFVHTVHKYKITDDLVQAFLKSMKADLYKTEYKTVEEYNEYIYGSADVVGLMCLKVFVNGDKQKYDELKDAAMRLGSAFQKVNFLRDLKDDIEVLNRSYFPNVDLKELNARSKELIIKDIEADFDYAFQNGILKLPVEAKFGVFMAYRYYKKLLKKLKATPSSKIMDTRIRISNPMKINLLARSYVKYKLNLI</sequence>
<dbReference type="AlphaFoldDB" id="A0A839AT22"/>
<dbReference type="InterPro" id="IPR044843">
    <property type="entry name" value="Trans_IPPS_bact-type"/>
</dbReference>
<dbReference type="Gene3D" id="1.10.600.10">
    <property type="entry name" value="Farnesyl Diphosphate Synthase"/>
    <property type="match status" value="1"/>
</dbReference>
<dbReference type="GO" id="GO:0004311">
    <property type="term" value="F:geranylgeranyl diphosphate synthase activity"/>
    <property type="evidence" value="ECO:0007669"/>
    <property type="project" value="InterPro"/>
</dbReference>
<keyword evidence="3" id="KW-1185">Reference proteome</keyword>
<name>A0A839AT22_9FLAO</name>
<dbReference type="InterPro" id="IPR008949">
    <property type="entry name" value="Isoprenoid_synthase_dom_sf"/>
</dbReference>
<dbReference type="SFLD" id="SFLDG01018">
    <property type="entry name" value="Squalene/Phytoene_Synthase_Lik"/>
    <property type="match status" value="1"/>
</dbReference>
<dbReference type="PANTHER" id="PTHR31480">
    <property type="entry name" value="BIFUNCTIONAL LYCOPENE CYCLASE/PHYTOENE SYNTHASE"/>
    <property type="match status" value="1"/>
</dbReference>
<dbReference type="SFLD" id="SFLDG01212">
    <property type="entry name" value="Phytoene_synthase_like"/>
    <property type="match status" value="1"/>
</dbReference>
<reference evidence="2 3" key="1">
    <citation type="submission" date="2020-07" db="EMBL/GenBank/DDBJ databases">
        <title>Bacterium isolated from marine sediment.</title>
        <authorList>
            <person name="Shang D."/>
            <person name="Du Z.-J."/>
        </authorList>
    </citation>
    <scope>NUCLEOTIDE SEQUENCE [LARGE SCALE GENOMIC DNA]</scope>
    <source>
        <strain evidence="2 3">S7007</strain>
    </source>
</reference>
<dbReference type="SFLD" id="SFLDS00005">
    <property type="entry name" value="Isoprenoid_Synthase_Type_I"/>
    <property type="match status" value="1"/>
</dbReference>
<dbReference type="PROSITE" id="PS01045">
    <property type="entry name" value="SQUALEN_PHYTOEN_SYN_2"/>
    <property type="match status" value="1"/>
</dbReference>
<dbReference type="EMBL" id="JACGLS010000007">
    <property type="protein sequence ID" value="MBA6157244.1"/>
    <property type="molecule type" value="Genomic_DNA"/>
</dbReference>